<dbReference type="GO" id="GO:0035770">
    <property type="term" value="C:ribonucleoprotein granule"/>
    <property type="evidence" value="ECO:0007669"/>
    <property type="project" value="TreeGrafter"/>
</dbReference>
<dbReference type="GO" id="GO:0003723">
    <property type="term" value="F:RNA binding"/>
    <property type="evidence" value="ECO:0007669"/>
    <property type="project" value="TreeGrafter"/>
</dbReference>
<dbReference type="InterPro" id="IPR058917">
    <property type="entry name" value="RESC6_dom"/>
</dbReference>
<reference evidence="2 3" key="1">
    <citation type="journal article" date="2012" name="Genome Biol.">
        <title>Genome and low-iron response of an oceanic diatom adapted to chronic iron limitation.</title>
        <authorList>
            <person name="Lommer M."/>
            <person name="Specht M."/>
            <person name="Roy A.S."/>
            <person name="Kraemer L."/>
            <person name="Andreson R."/>
            <person name="Gutowska M.A."/>
            <person name="Wolf J."/>
            <person name="Bergner S.V."/>
            <person name="Schilhabel M.B."/>
            <person name="Klostermeier U.C."/>
            <person name="Beiko R.G."/>
            <person name="Rosenstiel P."/>
            <person name="Hippler M."/>
            <person name="Laroche J."/>
        </authorList>
    </citation>
    <scope>NUCLEOTIDE SEQUENCE [LARGE SCALE GENOMIC DNA]</scope>
    <source>
        <strain evidence="2 3">CCMP1005</strain>
    </source>
</reference>
<feature type="domain" description="RAP" evidence="1">
    <location>
        <begin position="229"/>
        <end position="286"/>
    </location>
</feature>
<dbReference type="PANTHER" id="PTHR21228">
    <property type="entry name" value="FAST LEU-RICH DOMAIN-CONTAINING"/>
    <property type="match status" value="1"/>
</dbReference>
<gene>
    <name evidence="2" type="ORF">THAOC_04541</name>
</gene>
<evidence type="ECO:0000313" key="3">
    <source>
        <dbReference type="Proteomes" id="UP000266841"/>
    </source>
</evidence>
<dbReference type="Proteomes" id="UP000266841">
    <property type="component" value="Unassembled WGS sequence"/>
</dbReference>
<accession>K0TIZ6</accession>
<dbReference type="GO" id="GO:0000963">
    <property type="term" value="P:mitochondrial RNA processing"/>
    <property type="evidence" value="ECO:0007669"/>
    <property type="project" value="TreeGrafter"/>
</dbReference>
<dbReference type="PROSITE" id="PS51286">
    <property type="entry name" value="RAP"/>
    <property type="match status" value="1"/>
</dbReference>
<dbReference type="EMBL" id="AGNL01004197">
    <property type="protein sequence ID" value="EJK73811.1"/>
    <property type="molecule type" value="Genomic_DNA"/>
</dbReference>
<comment type="caution">
    <text evidence="2">The sequence shown here is derived from an EMBL/GenBank/DDBJ whole genome shotgun (WGS) entry which is preliminary data.</text>
</comment>
<keyword evidence="3" id="KW-1185">Reference proteome</keyword>
<dbReference type="InterPro" id="IPR013584">
    <property type="entry name" value="RAP"/>
</dbReference>
<name>K0TIZ6_THAOC</name>
<protein>
    <recommendedName>
        <fullName evidence="1">RAP domain-containing protein</fullName>
    </recommendedName>
</protein>
<dbReference type="GO" id="GO:0044528">
    <property type="term" value="P:regulation of mitochondrial mRNA stability"/>
    <property type="evidence" value="ECO:0007669"/>
    <property type="project" value="TreeGrafter"/>
</dbReference>
<dbReference type="Pfam" id="PF26188">
    <property type="entry name" value="RESC6"/>
    <property type="match status" value="1"/>
</dbReference>
<feature type="non-terminal residue" evidence="2">
    <location>
        <position position="1"/>
    </location>
</feature>
<proteinExistence type="predicted"/>
<dbReference type="AlphaFoldDB" id="K0TIZ6"/>
<dbReference type="SMART" id="SM00952">
    <property type="entry name" value="RAP"/>
    <property type="match status" value="1"/>
</dbReference>
<dbReference type="Pfam" id="PF08373">
    <property type="entry name" value="RAP"/>
    <property type="match status" value="1"/>
</dbReference>
<sequence>ISWAFATARVPHAELFEKIAYHIAGLDSLDSFTAQNVSNIAWAFATAKIYHSHLFEKLAEAAARKGRFTDTTNIATFLWACATVGYTIERLFSGFALIISSKLDEFSDQQISNVSWAYSVANVMSEGLFNKGYAGALASKEKHFSKEGLTQLHQWQLWQQELGSEIELPLSLRKKCRHAFISTSYSESKLQNDVVGGVRAIGLDLDEEVLLGSGYRIDAVVKVGHGKKVAVEVDGPSHYIHRRPTGSTILKRRQVTRLDLIEVVTVPYWEWGELKSTKMKQLYLREKIDNKT</sequence>
<evidence type="ECO:0000313" key="2">
    <source>
        <dbReference type="EMBL" id="EJK73811.1"/>
    </source>
</evidence>
<dbReference type="PANTHER" id="PTHR21228:SF40">
    <property type="entry name" value="LD45607P"/>
    <property type="match status" value="1"/>
</dbReference>
<dbReference type="InterPro" id="IPR050870">
    <property type="entry name" value="FAST_kinase"/>
</dbReference>
<dbReference type="GO" id="GO:0005759">
    <property type="term" value="C:mitochondrial matrix"/>
    <property type="evidence" value="ECO:0007669"/>
    <property type="project" value="TreeGrafter"/>
</dbReference>
<organism evidence="2 3">
    <name type="scientific">Thalassiosira oceanica</name>
    <name type="common">Marine diatom</name>
    <dbReference type="NCBI Taxonomy" id="159749"/>
    <lineage>
        <taxon>Eukaryota</taxon>
        <taxon>Sar</taxon>
        <taxon>Stramenopiles</taxon>
        <taxon>Ochrophyta</taxon>
        <taxon>Bacillariophyta</taxon>
        <taxon>Coscinodiscophyceae</taxon>
        <taxon>Thalassiosirophycidae</taxon>
        <taxon>Thalassiosirales</taxon>
        <taxon>Thalassiosiraceae</taxon>
        <taxon>Thalassiosira</taxon>
    </lineage>
</organism>
<dbReference type="OrthoDB" id="2019031at2759"/>
<evidence type="ECO:0000259" key="1">
    <source>
        <dbReference type="PROSITE" id="PS51286"/>
    </source>
</evidence>